<gene>
    <name evidence="2" type="ORF">H4219_005664</name>
</gene>
<reference evidence="2" key="1">
    <citation type="submission" date="2022-07" db="EMBL/GenBank/DDBJ databases">
        <title>Phylogenomic reconstructions and comparative analyses of Kickxellomycotina fungi.</title>
        <authorList>
            <person name="Reynolds N.K."/>
            <person name="Stajich J.E."/>
            <person name="Barry K."/>
            <person name="Grigoriev I.V."/>
            <person name="Crous P."/>
            <person name="Smith M.E."/>
        </authorList>
    </citation>
    <scope>NUCLEOTIDE SEQUENCE</scope>
    <source>
        <strain evidence="2">NBRC 100468</strain>
    </source>
</reference>
<feature type="region of interest" description="Disordered" evidence="1">
    <location>
        <begin position="162"/>
        <end position="244"/>
    </location>
</feature>
<feature type="compositionally biased region" description="Basic and acidic residues" evidence="1">
    <location>
        <begin position="205"/>
        <end position="217"/>
    </location>
</feature>
<keyword evidence="3" id="KW-1185">Reference proteome</keyword>
<protein>
    <submittedName>
        <fullName evidence="2">Uncharacterized protein</fullName>
    </submittedName>
</protein>
<dbReference type="AlphaFoldDB" id="A0A9W7ZT14"/>
<accession>A0A9W7ZT14</accession>
<comment type="caution">
    <text evidence="2">The sequence shown here is derived from an EMBL/GenBank/DDBJ whole genome shotgun (WGS) entry which is preliminary data.</text>
</comment>
<name>A0A9W7ZT14_9FUNG</name>
<evidence type="ECO:0000313" key="2">
    <source>
        <dbReference type="EMBL" id="KAJ1912282.1"/>
    </source>
</evidence>
<dbReference type="InterPro" id="IPR013240">
    <property type="entry name" value="DNA-dir_RNA_pol1_su_RPA34"/>
</dbReference>
<dbReference type="InterPro" id="IPR053263">
    <property type="entry name" value="Euk_RPA34_RNAP_subunit"/>
</dbReference>
<dbReference type="Proteomes" id="UP001150538">
    <property type="component" value="Unassembled WGS sequence"/>
</dbReference>
<dbReference type="Gene3D" id="6.20.250.70">
    <property type="match status" value="1"/>
</dbReference>
<dbReference type="PANTHER" id="PTHR28155">
    <property type="entry name" value="ACR243WP"/>
    <property type="match status" value="1"/>
</dbReference>
<organism evidence="2 3">
    <name type="scientific">Mycoemilia scoparia</name>
    <dbReference type="NCBI Taxonomy" id="417184"/>
    <lineage>
        <taxon>Eukaryota</taxon>
        <taxon>Fungi</taxon>
        <taxon>Fungi incertae sedis</taxon>
        <taxon>Zoopagomycota</taxon>
        <taxon>Kickxellomycotina</taxon>
        <taxon>Kickxellomycetes</taxon>
        <taxon>Kickxellales</taxon>
        <taxon>Kickxellaceae</taxon>
        <taxon>Mycoemilia</taxon>
    </lineage>
</organism>
<dbReference type="GO" id="GO:0006360">
    <property type="term" value="P:transcription by RNA polymerase I"/>
    <property type="evidence" value="ECO:0007669"/>
    <property type="project" value="InterPro"/>
</dbReference>
<proteinExistence type="predicted"/>
<evidence type="ECO:0000313" key="3">
    <source>
        <dbReference type="Proteomes" id="UP001150538"/>
    </source>
</evidence>
<dbReference type="EMBL" id="JANBPU010000360">
    <property type="protein sequence ID" value="KAJ1912282.1"/>
    <property type="molecule type" value="Genomic_DNA"/>
</dbReference>
<dbReference type="Pfam" id="PF08208">
    <property type="entry name" value="RNA_polI_A34"/>
    <property type="match status" value="1"/>
</dbReference>
<dbReference type="OrthoDB" id="76224at2759"/>
<feature type="compositionally biased region" description="Basic residues" evidence="1">
    <location>
        <begin position="228"/>
        <end position="244"/>
    </location>
</feature>
<evidence type="ECO:0000256" key="1">
    <source>
        <dbReference type="SAM" id="MobiDB-lite"/>
    </source>
</evidence>
<sequence length="244" mass="26957">MEPTEYAPPEGFSPISQEDTSIFDAQSIGNYDLCIMRLPKTINYKKLDGMTIDLSSNGSKSNAVGEFKIGDTVYELIQSIPTNLSDKQKDGNEEEARLDSGAQELQDISVLVPDEQEDGNLVFSPHQPNRFFTVKRKVTVIDPTDIAKQILSAPYVPREQPENMKFRFKPNGFDTGEPLLPRDGDDDDDDDTVKSPKAKKAKTSKIAEDSMSDKKTAEGASSATVTPKKSKKSKKSKSSKSKKE</sequence>
<dbReference type="PANTHER" id="PTHR28155:SF1">
    <property type="entry name" value="DNA-DIRECTED RNA POLYMERASE I SUBUNIT RPA34.5-DOMAIN-CONTAINING PROTEIN"/>
    <property type="match status" value="1"/>
</dbReference>